<dbReference type="GO" id="GO:0004563">
    <property type="term" value="F:beta-N-acetylhexosaminidase activity"/>
    <property type="evidence" value="ECO:0007669"/>
    <property type="project" value="UniProtKB-EC"/>
</dbReference>
<dbReference type="Pfam" id="PF02838">
    <property type="entry name" value="Glyco_hydro_20b"/>
    <property type="match status" value="1"/>
</dbReference>
<dbReference type="Gene3D" id="3.30.379.10">
    <property type="entry name" value="Chitobiase/beta-hexosaminidase domain 2-like"/>
    <property type="match status" value="1"/>
</dbReference>
<evidence type="ECO:0000313" key="10">
    <source>
        <dbReference type="EMBL" id="MBB5078933.1"/>
    </source>
</evidence>
<dbReference type="InterPro" id="IPR015883">
    <property type="entry name" value="Glyco_hydro_20_cat"/>
</dbReference>
<accession>A0A7W8A636</accession>
<dbReference type="GO" id="GO:0030203">
    <property type="term" value="P:glycosaminoglycan metabolic process"/>
    <property type="evidence" value="ECO:0007669"/>
    <property type="project" value="TreeGrafter"/>
</dbReference>
<dbReference type="CDD" id="cd06563">
    <property type="entry name" value="GH20_chitobiase-like"/>
    <property type="match status" value="1"/>
</dbReference>
<feature type="domain" description="Beta-hexosaminidase bacterial type N-terminal" evidence="9">
    <location>
        <begin position="8"/>
        <end position="128"/>
    </location>
</feature>
<dbReference type="Pfam" id="PF00728">
    <property type="entry name" value="Glyco_hydro_20"/>
    <property type="match status" value="1"/>
</dbReference>
<dbReference type="PRINTS" id="PR00738">
    <property type="entry name" value="GLHYDRLASE20"/>
</dbReference>
<keyword evidence="11" id="KW-1185">Reference proteome</keyword>
<feature type="active site" description="Proton donor" evidence="6">
    <location>
        <position position="304"/>
    </location>
</feature>
<dbReference type="PANTHER" id="PTHR22600:SF57">
    <property type="entry name" value="BETA-N-ACETYLHEXOSAMINIDASE"/>
    <property type="match status" value="1"/>
</dbReference>
<name>A0A7W8A636_9ACTN</name>
<evidence type="ECO:0000256" key="3">
    <source>
        <dbReference type="ARBA" id="ARBA00012663"/>
    </source>
</evidence>
<comment type="similarity">
    <text evidence="2">Belongs to the glycosyl hydrolase 20 family.</text>
</comment>
<evidence type="ECO:0000256" key="7">
    <source>
        <dbReference type="SAM" id="MobiDB-lite"/>
    </source>
</evidence>
<evidence type="ECO:0000256" key="5">
    <source>
        <dbReference type="ARBA" id="ARBA00023295"/>
    </source>
</evidence>
<comment type="catalytic activity">
    <reaction evidence="1">
        <text>Hydrolysis of terminal non-reducing N-acetyl-D-hexosamine residues in N-acetyl-beta-D-hexosaminides.</text>
        <dbReference type="EC" id="3.2.1.52"/>
    </reaction>
</comment>
<dbReference type="EMBL" id="JACHIN010000005">
    <property type="protein sequence ID" value="MBB5078933.1"/>
    <property type="molecule type" value="Genomic_DNA"/>
</dbReference>
<proteinExistence type="inferred from homology"/>
<dbReference type="GO" id="GO:0016020">
    <property type="term" value="C:membrane"/>
    <property type="evidence" value="ECO:0007669"/>
    <property type="project" value="TreeGrafter"/>
</dbReference>
<gene>
    <name evidence="10" type="ORF">HNR40_004419</name>
</gene>
<dbReference type="GO" id="GO:0005975">
    <property type="term" value="P:carbohydrate metabolic process"/>
    <property type="evidence" value="ECO:0007669"/>
    <property type="project" value="InterPro"/>
</dbReference>
<evidence type="ECO:0000256" key="6">
    <source>
        <dbReference type="PIRSR" id="PIRSR625705-1"/>
    </source>
</evidence>
<dbReference type="SUPFAM" id="SSF55545">
    <property type="entry name" value="beta-N-acetylhexosaminidase-like domain"/>
    <property type="match status" value="1"/>
</dbReference>
<dbReference type="InterPro" id="IPR025705">
    <property type="entry name" value="Beta_hexosaminidase_sua/sub"/>
</dbReference>
<feature type="domain" description="Glycoside hydrolase family 20 catalytic" evidence="8">
    <location>
        <begin position="133"/>
        <end position="474"/>
    </location>
</feature>
<dbReference type="PANTHER" id="PTHR22600">
    <property type="entry name" value="BETA-HEXOSAMINIDASE"/>
    <property type="match status" value="1"/>
</dbReference>
<evidence type="ECO:0000313" key="11">
    <source>
        <dbReference type="Proteomes" id="UP000568380"/>
    </source>
</evidence>
<evidence type="ECO:0000259" key="9">
    <source>
        <dbReference type="Pfam" id="PF02838"/>
    </source>
</evidence>
<dbReference type="EC" id="3.2.1.52" evidence="3"/>
<evidence type="ECO:0000256" key="4">
    <source>
        <dbReference type="ARBA" id="ARBA00022801"/>
    </source>
</evidence>
<organism evidence="10 11">
    <name type="scientific">Nonomuraea endophytica</name>
    <dbReference type="NCBI Taxonomy" id="714136"/>
    <lineage>
        <taxon>Bacteria</taxon>
        <taxon>Bacillati</taxon>
        <taxon>Actinomycetota</taxon>
        <taxon>Actinomycetes</taxon>
        <taxon>Streptosporangiales</taxon>
        <taxon>Streptosporangiaceae</taxon>
        <taxon>Nonomuraea</taxon>
    </lineage>
</organism>
<dbReference type="Gene3D" id="3.20.20.80">
    <property type="entry name" value="Glycosidases"/>
    <property type="match status" value="1"/>
</dbReference>
<sequence length="553" mass="60509">MSDRYALLVPAPRHAAAQPGSFTLDAGTLLHAEPEVTHLVRRLLHPLNLPLAPGSAPEGVLSVRVEDGGQAEGYRLRVSGDGISITATDLAGVRHAVQALKQLLTADAWRAAALPGRWEAPCGEIEDAPAVGWRGGMLDVSRHFMTKGAVLKYVDLLAMHRMNRLHLHLTDDQGWRVESRRHPAINRRSTHRPDTLIGHRRHSNDYDGTPHGGYYTLDDLAEISAYAAERGITVVPELDLPGHASALLAAFPELGTGSREVLGGWGVSAGVLKPIPAAVTLVCELLDEVLEAVDTPYVHLGGDECPTEDWPLDPEVSAHMAALGVTRARDMHGWFLREIAEHLATRGKRMIVWDEGFQSGGVRADSIVMCWRGDAIARQAAAAGYDVVRAPTYPTYFDYDQSTSPGEPLSIGGPITLEDAATFEVLPGAWSEEERGRVLGGQFQVWREYIPDDRHLDYMTFPRACAIAEAVWSGRPADFADLTRRLSEAHLARLEAAGCEYRPLDGPHPWQSGGTGRRARETNDPHRTRQNWLAWSAQLPPTDVHVSAVERTS</sequence>
<dbReference type="Proteomes" id="UP000568380">
    <property type="component" value="Unassembled WGS sequence"/>
</dbReference>
<comment type="caution">
    <text evidence="10">The sequence shown here is derived from an EMBL/GenBank/DDBJ whole genome shotgun (WGS) entry which is preliminary data.</text>
</comment>
<evidence type="ECO:0000256" key="1">
    <source>
        <dbReference type="ARBA" id="ARBA00001231"/>
    </source>
</evidence>
<reference evidence="10 11" key="1">
    <citation type="submission" date="2020-08" db="EMBL/GenBank/DDBJ databases">
        <title>Genomic Encyclopedia of Type Strains, Phase IV (KMG-IV): sequencing the most valuable type-strain genomes for metagenomic binning, comparative biology and taxonomic classification.</title>
        <authorList>
            <person name="Goeker M."/>
        </authorList>
    </citation>
    <scope>NUCLEOTIDE SEQUENCE [LARGE SCALE GENOMIC DNA]</scope>
    <source>
        <strain evidence="10 11">DSM 45385</strain>
    </source>
</reference>
<dbReference type="InterPro" id="IPR029018">
    <property type="entry name" value="Hex-like_dom2"/>
</dbReference>
<evidence type="ECO:0000256" key="2">
    <source>
        <dbReference type="ARBA" id="ARBA00006285"/>
    </source>
</evidence>
<keyword evidence="5 10" id="KW-0326">Glycosidase</keyword>
<feature type="region of interest" description="Disordered" evidence="7">
    <location>
        <begin position="505"/>
        <end position="526"/>
    </location>
</feature>
<protein>
    <recommendedName>
        <fullName evidence="3">beta-N-acetylhexosaminidase</fullName>
        <ecNumber evidence="3">3.2.1.52</ecNumber>
    </recommendedName>
</protein>
<dbReference type="AlphaFoldDB" id="A0A7W8A636"/>
<dbReference type="InterPro" id="IPR015882">
    <property type="entry name" value="HEX_bac_N"/>
</dbReference>
<dbReference type="RefSeq" id="WP_184964061.1">
    <property type="nucleotide sequence ID" value="NZ_JACHIN010000005.1"/>
</dbReference>
<dbReference type="InterPro" id="IPR017853">
    <property type="entry name" value="GH"/>
</dbReference>
<evidence type="ECO:0000259" key="8">
    <source>
        <dbReference type="Pfam" id="PF00728"/>
    </source>
</evidence>
<dbReference type="SUPFAM" id="SSF51445">
    <property type="entry name" value="(Trans)glycosidases"/>
    <property type="match status" value="1"/>
</dbReference>
<keyword evidence="4 10" id="KW-0378">Hydrolase</keyword>